<dbReference type="EMBL" id="KB445813">
    <property type="protein sequence ID" value="EMD32006.1"/>
    <property type="molecule type" value="Genomic_DNA"/>
</dbReference>
<name>M2QZL5_CERS8</name>
<accession>M2QZL5</accession>
<proteinExistence type="predicted"/>
<evidence type="ECO:0000313" key="2">
    <source>
        <dbReference type="Proteomes" id="UP000016930"/>
    </source>
</evidence>
<evidence type="ECO:0000313" key="1">
    <source>
        <dbReference type="EMBL" id="EMD32006.1"/>
    </source>
</evidence>
<gene>
    <name evidence="1" type="ORF">CERSUDRAFT_99714</name>
</gene>
<keyword evidence="2" id="KW-1185">Reference proteome</keyword>
<reference evidence="1 2" key="1">
    <citation type="journal article" date="2012" name="Proc. Natl. Acad. Sci. U.S.A.">
        <title>Comparative genomics of Ceriporiopsis subvermispora and Phanerochaete chrysosporium provide insight into selective ligninolysis.</title>
        <authorList>
            <person name="Fernandez-Fueyo E."/>
            <person name="Ruiz-Duenas F.J."/>
            <person name="Ferreira P."/>
            <person name="Floudas D."/>
            <person name="Hibbett D.S."/>
            <person name="Canessa P."/>
            <person name="Larrondo L.F."/>
            <person name="James T.Y."/>
            <person name="Seelenfreund D."/>
            <person name="Lobos S."/>
            <person name="Polanco R."/>
            <person name="Tello M."/>
            <person name="Honda Y."/>
            <person name="Watanabe T."/>
            <person name="Watanabe T."/>
            <person name="Ryu J.S."/>
            <person name="Kubicek C.P."/>
            <person name="Schmoll M."/>
            <person name="Gaskell J."/>
            <person name="Hammel K.E."/>
            <person name="St John F.J."/>
            <person name="Vanden Wymelenberg A."/>
            <person name="Sabat G."/>
            <person name="Splinter BonDurant S."/>
            <person name="Syed K."/>
            <person name="Yadav J.S."/>
            <person name="Doddapaneni H."/>
            <person name="Subramanian V."/>
            <person name="Lavin J.L."/>
            <person name="Oguiza J.A."/>
            <person name="Perez G."/>
            <person name="Pisabarro A.G."/>
            <person name="Ramirez L."/>
            <person name="Santoyo F."/>
            <person name="Master E."/>
            <person name="Coutinho P.M."/>
            <person name="Henrissat B."/>
            <person name="Lombard V."/>
            <person name="Magnuson J.K."/>
            <person name="Kuees U."/>
            <person name="Hori C."/>
            <person name="Igarashi K."/>
            <person name="Samejima M."/>
            <person name="Held B.W."/>
            <person name="Barry K.W."/>
            <person name="LaButti K.M."/>
            <person name="Lapidus A."/>
            <person name="Lindquist E.A."/>
            <person name="Lucas S.M."/>
            <person name="Riley R."/>
            <person name="Salamov A.A."/>
            <person name="Hoffmeister D."/>
            <person name="Schwenk D."/>
            <person name="Hadar Y."/>
            <person name="Yarden O."/>
            <person name="de Vries R.P."/>
            <person name="Wiebenga A."/>
            <person name="Stenlid J."/>
            <person name="Eastwood D."/>
            <person name="Grigoriev I.V."/>
            <person name="Berka R.M."/>
            <person name="Blanchette R.A."/>
            <person name="Kersten P."/>
            <person name="Martinez A.T."/>
            <person name="Vicuna R."/>
            <person name="Cullen D."/>
        </authorList>
    </citation>
    <scope>NUCLEOTIDE SEQUENCE [LARGE SCALE GENOMIC DNA]</scope>
    <source>
        <strain evidence="1 2">B</strain>
    </source>
</reference>
<protein>
    <submittedName>
        <fullName evidence="1">Uncharacterized protein</fullName>
    </submittedName>
</protein>
<dbReference type="AlphaFoldDB" id="M2QZL5"/>
<dbReference type="Proteomes" id="UP000016930">
    <property type="component" value="Unassembled WGS sequence"/>
</dbReference>
<sequence length="210" mass="23111">MDTFNAVILAPASSCARHAAHLHLVLSAPRTSQLDGRPRLCHDHSTASSPDLFVPLARVRCSSLDTAPTPRSFIAPTLPPPRTLRVARPQRRARRPCVILRDVSTPFLTRCSSGLVWTPTRLDAIPDSSHRLCVHSQMLVQIHRAFFSRRPGLSASHIPHTSTSDASVPWRSLSLDNQPAVVQFNSSHCTNVFPVPIPPRAHASRTNLAR</sequence>
<organism evidence="1 2">
    <name type="scientific">Ceriporiopsis subvermispora (strain B)</name>
    <name type="common">White-rot fungus</name>
    <name type="synonym">Gelatoporia subvermispora</name>
    <dbReference type="NCBI Taxonomy" id="914234"/>
    <lineage>
        <taxon>Eukaryota</taxon>
        <taxon>Fungi</taxon>
        <taxon>Dikarya</taxon>
        <taxon>Basidiomycota</taxon>
        <taxon>Agaricomycotina</taxon>
        <taxon>Agaricomycetes</taxon>
        <taxon>Polyporales</taxon>
        <taxon>Gelatoporiaceae</taxon>
        <taxon>Gelatoporia</taxon>
    </lineage>
</organism>
<dbReference type="HOGENOM" id="CLU_1309969_0_0_1"/>